<dbReference type="AlphaFoldDB" id="A0A2D4DL28"/>
<keyword evidence="3" id="KW-0378">Hydrolase</keyword>
<dbReference type="EMBL" id="UXEP01000001">
    <property type="protein sequence ID" value="VDC41545.1"/>
    <property type="molecule type" value="Genomic_DNA"/>
</dbReference>
<evidence type="ECO:0000313" key="2">
    <source>
        <dbReference type="EMBL" id="MDV5976657.1"/>
    </source>
</evidence>
<dbReference type="RefSeq" id="WP_003046241.1">
    <property type="nucleotide sequence ID" value="NZ_BEWZ01000001.1"/>
</dbReference>
<accession>A0A2D4DL28</accession>
<dbReference type="EMBL" id="JAGQEX010000006">
    <property type="protein sequence ID" value="MDV5976657.1"/>
    <property type="molecule type" value="Genomic_DNA"/>
</dbReference>
<evidence type="ECO:0000256" key="1">
    <source>
        <dbReference type="ARBA" id="ARBA00010552"/>
    </source>
</evidence>
<evidence type="ECO:0000313" key="4">
    <source>
        <dbReference type="Proteomes" id="UP000280759"/>
    </source>
</evidence>
<dbReference type="Gene3D" id="3.30.1330.40">
    <property type="entry name" value="RutC-like"/>
    <property type="match status" value="1"/>
</dbReference>
<dbReference type="OrthoDB" id="9803101at2"/>
<sequence>MNSYPEPMGPYSPYTIEGNLLYTAGQLPLNPVTGQLPDGFEAQCRQVFTNLESVLAQQQVAMSHICKLNVYLSDVSHVDTLNHVMSDLFEEPYPIRTAVQVSALPLQALVEIEAVARVKQ</sequence>
<dbReference type="CDD" id="cd00448">
    <property type="entry name" value="YjgF_YER057c_UK114_family"/>
    <property type="match status" value="1"/>
</dbReference>
<dbReference type="SUPFAM" id="SSF55298">
    <property type="entry name" value="YjgF-like"/>
    <property type="match status" value="1"/>
</dbReference>
<proteinExistence type="inferred from homology"/>
<reference evidence="2" key="2">
    <citation type="submission" date="2021-04" db="EMBL/GenBank/DDBJ databases">
        <title>Draft genomes of 20 S. canis strains.</title>
        <authorList>
            <person name="Pagnossin D."/>
            <person name="Weir W."/>
            <person name="Smith A."/>
            <person name="Ure R."/>
            <person name="Oravcova K."/>
        </authorList>
    </citation>
    <scope>NUCLEOTIDE SEQUENCE</scope>
    <source>
        <strain evidence="2">284</strain>
    </source>
</reference>
<dbReference type="Proteomes" id="UP000280759">
    <property type="component" value="Unassembled WGS sequence"/>
</dbReference>
<dbReference type="GO" id="GO:0120241">
    <property type="term" value="F:2-iminobutanoate/2-iminopropanoate deaminase"/>
    <property type="evidence" value="ECO:0007669"/>
    <property type="project" value="UniProtKB-EC"/>
</dbReference>
<dbReference type="InterPro" id="IPR006056">
    <property type="entry name" value="RidA"/>
</dbReference>
<name>A0A2D4DL28_STRCB</name>
<dbReference type="GeneID" id="49628186"/>
<keyword evidence="4" id="KW-1185">Reference proteome</keyword>
<reference evidence="3 4" key="1">
    <citation type="submission" date="2018-10" db="EMBL/GenBank/DDBJ databases">
        <authorList>
            <consortium name="Molecular Microbiology and Infection Unit (UMMI)"/>
            <person name="Machado M."/>
        </authorList>
    </citation>
    <scope>NUCLEOTIDE SEQUENCE [LARGE SCALE GENOMIC DNA]</scope>
    <source>
        <strain evidence="3">FMV2238.02</strain>
    </source>
</reference>
<organism evidence="3 4">
    <name type="scientific">Streptococcus canis</name>
    <dbReference type="NCBI Taxonomy" id="1329"/>
    <lineage>
        <taxon>Bacteria</taxon>
        <taxon>Bacillati</taxon>
        <taxon>Bacillota</taxon>
        <taxon>Bacilli</taxon>
        <taxon>Lactobacillales</taxon>
        <taxon>Streptococcaceae</taxon>
        <taxon>Streptococcus</taxon>
    </lineage>
</organism>
<dbReference type="EC" id="3.5.99.10" evidence="3"/>
<dbReference type="FunFam" id="3.30.1330.40:FF:000001">
    <property type="entry name" value="L-PSP family endoribonuclease"/>
    <property type="match status" value="1"/>
</dbReference>
<dbReference type="GO" id="GO:0005829">
    <property type="term" value="C:cytosol"/>
    <property type="evidence" value="ECO:0007669"/>
    <property type="project" value="TreeGrafter"/>
</dbReference>
<dbReference type="InterPro" id="IPR035959">
    <property type="entry name" value="RutC-like_sf"/>
</dbReference>
<dbReference type="InterPro" id="IPR006175">
    <property type="entry name" value="YjgF/YER057c/UK114"/>
</dbReference>
<dbReference type="Pfam" id="PF01042">
    <property type="entry name" value="Ribonuc_L-PSP"/>
    <property type="match status" value="1"/>
</dbReference>
<dbReference type="NCBIfam" id="TIGR00004">
    <property type="entry name" value="Rid family detoxifying hydrolase"/>
    <property type="match status" value="1"/>
</dbReference>
<gene>
    <name evidence="3" type="primary">yabJ</name>
    <name evidence="3" type="ORF">FMV2238Y02_00320</name>
    <name evidence="2" type="ORF">KB584_04150</name>
</gene>
<protein>
    <submittedName>
        <fullName evidence="3">2-iminobutanoate/2-iminopropanoate deaminase</fullName>
        <ecNumber evidence="3">3.5.99.10</ecNumber>
    </submittedName>
    <submittedName>
        <fullName evidence="2">RidA family protein</fullName>
    </submittedName>
</protein>
<comment type="similarity">
    <text evidence="1">Belongs to the RutC family.</text>
</comment>
<dbReference type="PANTHER" id="PTHR11803:SF39">
    <property type="entry name" value="2-IMINOBUTANOATE_2-IMINOPROPANOATE DEAMINASE"/>
    <property type="match status" value="1"/>
</dbReference>
<dbReference type="PANTHER" id="PTHR11803">
    <property type="entry name" value="2-IMINOBUTANOATE/2-IMINOPROPANOATE DEAMINASE RIDA"/>
    <property type="match status" value="1"/>
</dbReference>
<dbReference type="Proteomes" id="UP001186118">
    <property type="component" value="Unassembled WGS sequence"/>
</dbReference>
<evidence type="ECO:0000313" key="3">
    <source>
        <dbReference type="EMBL" id="VDC41545.1"/>
    </source>
</evidence>